<proteinExistence type="predicted"/>
<gene>
    <name evidence="1" type="ORF">HMPREF9447_00613</name>
</gene>
<accession>K9E678</accession>
<dbReference type="Proteomes" id="UP000009872">
    <property type="component" value="Unassembled WGS sequence"/>
</dbReference>
<dbReference type="RefSeq" id="WP_009127940.1">
    <property type="nucleotide sequence ID" value="NZ_JH992940.1"/>
</dbReference>
<dbReference type="EMBL" id="ADLF01000002">
    <property type="protein sequence ID" value="EKU92163.1"/>
    <property type="molecule type" value="Genomic_DNA"/>
</dbReference>
<dbReference type="STRING" id="742727.HMPREF9447_00613"/>
<dbReference type="PATRIC" id="fig|742727.4.peg.617"/>
<name>K9E678_9BACE</name>
<comment type="caution">
    <text evidence="1">The sequence shown here is derived from an EMBL/GenBank/DDBJ whole genome shotgun (WGS) entry which is preliminary data.</text>
</comment>
<evidence type="ECO:0000313" key="2">
    <source>
        <dbReference type="Proteomes" id="UP000009872"/>
    </source>
</evidence>
<dbReference type="AlphaFoldDB" id="K9E678"/>
<sequence>MNQQVKEQLSAIKKTYRKEIKEADANPQKWYELFIINDKGNMTLGREPVFKDISRHIPPMRGTMKVNNLHIDIWEDDGIAPLPILELDIKEEDYQLEGLDTYGNKVFTWLENNRDDNAACENIIRQCVRAFKRSCSEGTWIDEVMPEEVWKRCQAEAKFYGTNFQWLTEYLSETLKKPTFDVVDLIFASLKKSMSSELHDSCLEEVSNSKRKSEFLSDILGWDKNWTPTEEEAVEYFREFYAKLV</sequence>
<organism evidence="1 2">
    <name type="scientific">Bacteroides oleiciplenus YIT 12058</name>
    <dbReference type="NCBI Taxonomy" id="742727"/>
    <lineage>
        <taxon>Bacteria</taxon>
        <taxon>Pseudomonadati</taxon>
        <taxon>Bacteroidota</taxon>
        <taxon>Bacteroidia</taxon>
        <taxon>Bacteroidales</taxon>
        <taxon>Bacteroidaceae</taxon>
        <taxon>Bacteroides</taxon>
    </lineage>
</organism>
<keyword evidence="2" id="KW-1185">Reference proteome</keyword>
<evidence type="ECO:0000313" key="1">
    <source>
        <dbReference type="EMBL" id="EKU92163.1"/>
    </source>
</evidence>
<dbReference type="HOGENOM" id="CLU_1131821_0_0_10"/>
<protein>
    <submittedName>
        <fullName evidence="1">Uncharacterized protein</fullName>
    </submittedName>
</protein>
<reference evidence="1 2" key="1">
    <citation type="submission" date="2012-09" db="EMBL/GenBank/DDBJ databases">
        <title>The Genome Sequence of Bacteroides oleiciplenus YIT 12058.</title>
        <authorList>
            <consortium name="The Broad Institute Genome Sequencing Platform"/>
            <person name="Earl A."/>
            <person name="Ward D."/>
            <person name="Feldgarden M."/>
            <person name="Gevers D."/>
            <person name="Morotomi M."/>
            <person name="Walker B."/>
            <person name="Young S.K."/>
            <person name="Zeng Q."/>
            <person name="Gargeya S."/>
            <person name="Fitzgerald M."/>
            <person name="Haas B."/>
            <person name="Abouelleil A."/>
            <person name="Alvarado L."/>
            <person name="Arachchi H.M."/>
            <person name="Berlin A.M."/>
            <person name="Chapman S.B."/>
            <person name="Goldberg J."/>
            <person name="Griggs A."/>
            <person name="Gujja S."/>
            <person name="Hansen M."/>
            <person name="Howarth C."/>
            <person name="Imamovic A."/>
            <person name="Larimer J."/>
            <person name="McCowen C."/>
            <person name="Montmayeur A."/>
            <person name="Murphy C."/>
            <person name="Neiman D."/>
            <person name="Pearson M."/>
            <person name="Priest M."/>
            <person name="Roberts A."/>
            <person name="Saif S."/>
            <person name="Shea T."/>
            <person name="Sisk P."/>
            <person name="Sykes S."/>
            <person name="Wortman J."/>
            <person name="Nusbaum C."/>
            <person name="Birren B."/>
        </authorList>
    </citation>
    <scope>NUCLEOTIDE SEQUENCE [LARGE SCALE GENOMIC DNA]</scope>
    <source>
        <strain evidence="1 2">YIT 12058</strain>
    </source>
</reference>